<comment type="caution">
    <text evidence="2">The sequence shown here is derived from an EMBL/GenBank/DDBJ whole genome shotgun (WGS) entry which is preliminary data.</text>
</comment>
<protein>
    <submittedName>
        <fullName evidence="2">Uncharacterized protein</fullName>
    </submittedName>
</protein>
<gene>
    <name evidence="2" type="ORF">B0H15DRAFT_804257</name>
</gene>
<sequence>MAGRSISFSSSFALWVRAPGPSSRDGKKKNGRKETRQTHAPQTFKYKPLFEDLALLAATKANMIPKGFPSTTRGQVPTTARTKGMVHYAPTDRERCMDVFGVQKIPNRFSARFRGGATSLGTKNGALRDRFLRRAGSAVVGGKASGARTGWLRSVGGEQLAVRVVIPKASACLELSGSFIRIGIACGVAAEPRPTKLLDSRMSKEFVLADVNSQIPRREASISRDYLPTVSAEFGGGQSGAGKDVGGGAEAGWIRL</sequence>
<dbReference type="AlphaFoldDB" id="A0AAD6XLS5"/>
<dbReference type="Proteomes" id="UP001222325">
    <property type="component" value="Unassembled WGS sequence"/>
</dbReference>
<evidence type="ECO:0000313" key="2">
    <source>
        <dbReference type="EMBL" id="KAJ7080014.1"/>
    </source>
</evidence>
<organism evidence="2 3">
    <name type="scientific">Mycena belliarum</name>
    <dbReference type="NCBI Taxonomy" id="1033014"/>
    <lineage>
        <taxon>Eukaryota</taxon>
        <taxon>Fungi</taxon>
        <taxon>Dikarya</taxon>
        <taxon>Basidiomycota</taxon>
        <taxon>Agaricomycotina</taxon>
        <taxon>Agaricomycetes</taxon>
        <taxon>Agaricomycetidae</taxon>
        <taxon>Agaricales</taxon>
        <taxon>Marasmiineae</taxon>
        <taxon>Mycenaceae</taxon>
        <taxon>Mycena</taxon>
    </lineage>
</organism>
<evidence type="ECO:0000256" key="1">
    <source>
        <dbReference type="SAM" id="MobiDB-lite"/>
    </source>
</evidence>
<evidence type="ECO:0000313" key="3">
    <source>
        <dbReference type="Proteomes" id="UP001222325"/>
    </source>
</evidence>
<feature type="region of interest" description="Disordered" evidence="1">
    <location>
        <begin position="19"/>
        <end position="42"/>
    </location>
</feature>
<proteinExistence type="predicted"/>
<reference evidence="2" key="1">
    <citation type="submission" date="2023-03" db="EMBL/GenBank/DDBJ databases">
        <title>Massive genome expansion in bonnet fungi (Mycena s.s.) driven by repeated elements and novel gene families across ecological guilds.</title>
        <authorList>
            <consortium name="Lawrence Berkeley National Laboratory"/>
            <person name="Harder C.B."/>
            <person name="Miyauchi S."/>
            <person name="Viragh M."/>
            <person name="Kuo A."/>
            <person name="Thoen E."/>
            <person name="Andreopoulos B."/>
            <person name="Lu D."/>
            <person name="Skrede I."/>
            <person name="Drula E."/>
            <person name="Henrissat B."/>
            <person name="Morin E."/>
            <person name="Kohler A."/>
            <person name="Barry K."/>
            <person name="LaButti K."/>
            <person name="Morin E."/>
            <person name="Salamov A."/>
            <person name="Lipzen A."/>
            <person name="Mereny Z."/>
            <person name="Hegedus B."/>
            <person name="Baldrian P."/>
            <person name="Stursova M."/>
            <person name="Weitz H."/>
            <person name="Taylor A."/>
            <person name="Grigoriev I.V."/>
            <person name="Nagy L.G."/>
            <person name="Martin F."/>
            <person name="Kauserud H."/>
        </authorList>
    </citation>
    <scope>NUCLEOTIDE SEQUENCE</scope>
    <source>
        <strain evidence="2">CBHHK173m</strain>
    </source>
</reference>
<keyword evidence="3" id="KW-1185">Reference proteome</keyword>
<accession>A0AAD6XLS5</accession>
<name>A0AAD6XLS5_9AGAR</name>
<dbReference type="EMBL" id="JARJCN010000057">
    <property type="protein sequence ID" value="KAJ7080014.1"/>
    <property type="molecule type" value="Genomic_DNA"/>
</dbReference>